<dbReference type="EMBL" id="CAMAPF010000106">
    <property type="protein sequence ID" value="CAH9099645.1"/>
    <property type="molecule type" value="Genomic_DNA"/>
</dbReference>
<evidence type="ECO:0000313" key="4">
    <source>
        <dbReference type="Proteomes" id="UP001152523"/>
    </source>
</evidence>
<evidence type="ECO:0000256" key="1">
    <source>
        <dbReference type="ARBA" id="ARBA00007665"/>
    </source>
</evidence>
<dbReference type="PANTHER" id="PTHR16301">
    <property type="entry name" value="IMPACT-RELATED"/>
    <property type="match status" value="1"/>
</dbReference>
<dbReference type="Pfam" id="PF01205">
    <property type="entry name" value="Impact_N"/>
    <property type="match status" value="1"/>
</dbReference>
<dbReference type="InterPro" id="IPR036956">
    <property type="entry name" value="Impact_N_sf"/>
</dbReference>
<dbReference type="PANTHER" id="PTHR16301:SF20">
    <property type="entry name" value="IMPACT FAMILY MEMBER YIGZ"/>
    <property type="match status" value="1"/>
</dbReference>
<dbReference type="GO" id="GO:0006446">
    <property type="term" value="P:regulation of translational initiation"/>
    <property type="evidence" value="ECO:0007669"/>
    <property type="project" value="TreeGrafter"/>
</dbReference>
<dbReference type="Gene3D" id="3.30.230.30">
    <property type="entry name" value="Impact, N-terminal domain"/>
    <property type="match status" value="1"/>
</dbReference>
<accession>A0AAV0DIS2</accession>
<name>A0AAV0DIS2_9ASTE</name>
<dbReference type="InterPro" id="IPR001498">
    <property type="entry name" value="Impact_N"/>
</dbReference>
<organism evidence="3 4">
    <name type="scientific">Cuscuta epithymum</name>
    <dbReference type="NCBI Taxonomy" id="186058"/>
    <lineage>
        <taxon>Eukaryota</taxon>
        <taxon>Viridiplantae</taxon>
        <taxon>Streptophyta</taxon>
        <taxon>Embryophyta</taxon>
        <taxon>Tracheophyta</taxon>
        <taxon>Spermatophyta</taxon>
        <taxon>Magnoliopsida</taxon>
        <taxon>eudicotyledons</taxon>
        <taxon>Gunneridae</taxon>
        <taxon>Pentapetalae</taxon>
        <taxon>asterids</taxon>
        <taxon>lamiids</taxon>
        <taxon>Solanales</taxon>
        <taxon>Convolvulaceae</taxon>
        <taxon>Cuscuteae</taxon>
        <taxon>Cuscuta</taxon>
        <taxon>Cuscuta subgen. Cuscuta</taxon>
    </lineage>
</organism>
<comment type="caution">
    <text evidence="3">The sequence shown here is derived from an EMBL/GenBank/DDBJ whole genome shotgun (WGS) entry which is preliminary data.</text>
</comment>
<proteinExistence type="inferred from homology"/>
<reference evidence="3" key="1">
    <citation type="submission" date="2022-07" db="EMBL/GenBank/DDBJ databases">
        <authorList>
            <person name="Macas J."/>
            <person name="Novak P."/>
            <person name="Neumann P."/>
        </authorList>
    </citation>
    <scope>NUCLEOTIDE SEQUENCE</scope>
</reference>
<gene>
    <name evidence="3" type="ORF">CEPIT_LOCUS15036</name>
</gene>
<comment type="similarity">
    <text evidence="1">Belongs to the IMPACT family.</text>
</comment>
<dbReference type="SUPFAM" id="SSF54211">
    <property type="entry name" value="Ribosomal protein S5 domain 2-like"/>
    <property type="match status" value="1"/>
</dbReference>
<feature type="domain" description="Impact N-terminal" evidence="2">
    <location>
        <begin position="84"/>
        <end position="184"/>
    </location>
</feature>
<evidence type="ECO:0000313" key="3">
    <source>
        <dbReference type="EMBL" id="CAH9099645.1"/>
    </source>
</evidence>
<evidence type="ECO:0000259" key="2">
    <source>
        <dbReference type="Pfam" id="PF01205"/>
    </source>
</evidence>
<dbReference type="GO" id="GO:0005737">
    <property type="term" value="C:cytoplasm"/>
    <property type="evidence" value="ECO:0007669"/>
    <property type="project" value="TreeGrafter"/>
</dbReference>
<dbReference type="Proteomes" id="UP001152523">
    <property type="component" value="Unassembled WGS sequence"/>
</dbReference>
<dbReference type="AlphaFoldDB" id="A0AAV0DIS2"/>
<keyword evidence="4" id="KW-1185">Reference proteome</keyword>
<dbReference type="InterPro" id="IPR023582">
    <property type="entry name" value="Impact"/>
</dbReference>
<dbReference type="InterPro" id="IPR020568">
    <property type="entry name" value="Ribosomal_Su5_D2-typ_SF"/>
</dbReference>
<protein>
    <recommendedName>
        <fullName evidence="2">Impact N-terminal domain-containing protein</fullName>
    </recommendedName>
</protein>
<sequence length="265" mass="29347">MARKRTAAHRKYRIMHVGASKATLIISLIPLPGLSRRPIFSTAKVKFPIAMISTATARSCSSNPKAQGAFLTVEGRFTCEREIKKSKFIAIAAHISDLREAETFLTEVRDSRATHNCWAYKVGDHYRSHDDGEPSGTAGKPIYSAIVSSGLDRVIVLVIRYFGGIKLGTGGLVRAYGGIAAECLRNAPTRLIKSKVSMGIEVPFDLIGSLYHQLQSYKVEDIKQDYDTGKGGVTMVTFKVDFDRMQSLEEAIRTYCSRDIVFFKN</sequence>